<keyword evidence="3" id="KW-0812">Transmembrane</keyword>
<evidence type="ECO:0008006" key="6">
    <source>
        <dbReference type="Google" id="ProtNLM"/>
    </source>
</evidence>
<organism evidence="4 5">
    <name type="scientific">Xanthomonas hortorum pv. carotae</name>
    <dbReference type="NCBI Taxonomy" id="487904"/>
    <lineage>
        <taxon>Bacteria</taxon>
        <taxon>Pseudomonadati</taxon>
        <taxon>Pseudomonadota</taxon>
        <taxon>Gammaproteobacteria</taxon>
        <taxon>Lysobacterales</taxon>
        <taxon>Lysobacteraceae</taxon>
        <taxon>Xanthomonas</taxon>
    </lineage>
</organism>
<evidence type="ECO:0000256" key="3">
    <source>
        <dbReference type="SAM" id="Phobius"/>
    </source>
</evidence>
<name>A0A6V7D1V2_9XANT</name>
<gene>
    <name evidence="4" type="ORF">CFBP7900_16730</name>
</gene>
<sequence length="245" mass="27056">MVAETAVGVEVLVAVVVAADSRNTCSESNHQENTMDMQNTSELPDANESERAMKESIKAMAAVIGALQRREHALEDLVREQLQLLQIAVKNADQRVNRVVENALPRLTQLSNQALTQTLEPVAERFNKKMANAEQAVQQATQRYTQAQHSLETTTTRRMWIASLALLVSGVMSVIVAGYALYSTKEAMTEAAQRRAEIAFLDRLARANLVACGKDRLCAEIDKKGPRYGDGGQYRLITLRNAATR</sequence>
<reference evidence="4 5" key="1">
    <citation type="submission" date="2020-07" db="EMBL/GenBank/DDBJ databases">
        <authorList>
            <person name="Pothier F. J."/>
        </authorList>
    </citation>
    <scope>NUCLEOTIDE SEQUENCE [LARGE SCALE GENOMIC DNA]</scope>
    <source>
        <strain evidence="4 5">CFBP 7900</strain>
    </source>
</reference>
<dbReference type="EMBL" id="CAJDKC010000003">
    <property type="protein sequence ID" value="CAD0326533.1"/>
    <property type="molecule type" value="Genomic_DNA"/>
</dbReference>
<feature type="compositionally biased region" description="Polar residues" evidence="2">
    <location>
        <begin position="25"/>
        <end position="42"/>
    </location>
</feature>
<keyword evidence="3" id="KW-0472">Membrane</keyword>
<keyword evidence="1" id="KW-0175">Coiled coil</keyword>
<feature type="coiled-coil region" evidence="1">
    <location>
        <begin position="123"/>
        <end position="150"/>
    </location>
</feature>
<dbReference type="EMBL" id="CAJDKC010000003">
    <property type="protein sequence ID" value="CAD0326525.1"/>
    <property type="molecule type" value="Genomic_DNA"/>
</dbReference>
<comment type="caution">
    <text evidence="4">The sequence shown here is derived from an EMBL/GenBank/DDBJ whole genome shotgun (WGS) entry which is preliminary data.</text>
</comment>
<dbReference type="Proteomes" id="UP000587508">
    <property type="component" value="Unassembled WGS sequence"/>
</dbReference>
<accession>A0A6V7D1V2</accession>
<keyword evidence="3" id="KW-1133">Transmembrane helix</keyword>
<evidence type="ECO:0000256" key="2">
    <source>
        <dbReference type="SAM" id="MobiDB-lite"/>
    </source>
</evidence>
<feature type="region of interest" description="Disordered" evidence="2">
    <location>
        <begin position="25"/>
        <end position="51"/>
    </location>
</feature>
<protein>
    <recommendedName>
        <fullName evidence="6">Relaxation protein</fullName>
    </recommendedName>
</protein>
<feature type="transmembrane region" description="Helical" evidence="3">
    <location>
        <begin position="159"/>
        <end position="182"/>
    </location>
</feature>
<evidence type="ECO:0000313" key="4">
    <source>
        <dbReference type="EMBL" id="CAD0326533.1"/>
    </source>
</evidence>
<evidence type="ECO:0000313" key="5">
    <source>
        <dbReference type="Proteomes" id="UP000587508"/>
    </source>
</evidence>
<dbReference type="AlphaFoldDB" id="A0A6V7D1V2"/>
<proteinExistence type="predicted"/>
<evidence type="ECO:0000256" key="1">
    <source>
        <dbReference type="SAM" id="Coils"/>
    </source>
</evidence>